<dbReference type="PANTHER" id="PTHR43217">
    <property type="entry name" value="SUCCINATE SEMIALDEHYDE DEHYDROGENASE [NAD(P)+] SAD"/>
    <property type="match status" value="1"/>
</dbReference>
<accession>A0A255G846</accession>
<evidence type="ECO:0000259" key="4">
    <source>
        <dbReference type="Pfam" id="PF00171"/>
    </source>
</evidence>
<dbReference type="InterPro" id="IPR047110">
    <property type="entry name" value="GABD/Sad-like"/>
</dbReference>
<organism evidence="5 6">
    <name type="scientific">Enemella evansiae</name>
    <dbReference type="NCBI Taxonomy" id="2016499"/>
    <lineage>
        <taxon>Bacteria</taxon>
        <taxon>Bacillati</taxon>
        <taxon>Actinomycetota</taxon>
        <taxon>Actinomycetes</taxon>
        <taxon>Propionibacteriales</taxon>
        <taxon>Propionibacteriaceae</taxon>
        <taxon>Enemella</taxon>
    </lineage>
</organism>
<comment type="caution">
    <text evidence="5">The sequence shown here is derived from an EMBL/GenBank/DDBJ whole genome shotgun (WGS) entry which is preliminary data.</text>
</comment>
<protein>
    <submittedName>
        <fullName evidence="5">NADP-dependent succinic semialdehyde dehydrogenase</fullName>
    </submittedName>
</protein>
<dbReference type="GO" id="GO:0004777">
    <property type="term" value="F:succinate-semialdehyde dehydrogenase (NAD+) activity"/>
    <property type="evidence" value="ECO:0007669"/>
    <property type="project" value="TreeGrafter"/>
</dbReference>
<dbReference type="EMBL" id="NMVO01000015">
    <property type="protein sequence ID" value="OYO11622.1"/>
    <property type="molecule type" value="Genomic_DNA"/>
</dbReference>
<dbReference type="InterPro" id="IPR016163">
    <property type="entry name" value="Ald_DH_C"/>
</dbReference>
<evidence type="ECO:0000256" key="1">
    <source>
        <dbReference type="ARBA" id="ARBA00009986"/>
    </source>
</evidence>
<dbReference type="InterPro" id="IPR015590">
    <property type="entry name" value="Aldehyde_DH_dom"/>
</dbReference>
<dbReference type="PANTHER" id="PTHR43217:SF1">
    <property type="entry name" value="SUCCINATE SEMIALDEHYDE DEHYDROGENASE [NAD(P)+] SAD"/>
    <property type="match status" value="1"/>
</dbReference>
<dbReference type="FunFam" id="3.40.309.10:FF:000010">
    <property type="entry name" value="Gamma-aminobutyraldehyde dehydrogenase"/>
    <property type="match status" value="1"/>
</dbReference>
<keyword evidence="3" id="KW-0560">Oxidoreductase</keyword>
<dbReference type="GO" id="GO:0004030">
    <property type="term" value="F:aldehyde dehydrogenase [NAD(P)+] activity"/>
    <property type="evidence" value="ECO:0007669"/>
    <property type="project" value="InterPro"/>
</dbReference>
<dbReference type="InterPro" id="IPR016161">
    <property type="entry name" value="Ald_DH/histidinol_DH"/>
</dbReference>
<evidence type="ECO:0000313" key="6">
    <source>
        <dbReference type="Proteomes" id="UP000215896"/>
    </source>
</evidence>
<proteinExistence type="inferred from homology"/>
<dbReference type="InterPro" id="IPR044148">
    <property type="entry name" value="ALDH_GabD1-like"/>
</dbReference>
<dbReference type="OrthoDB" id="6882680at2"/>
<dbReference type="SUPFAM" id="SSF53720">
    <property type="entry name" value="ALDH-like"/>
    <property type="match status" value="1"/>
</dbReference>
<comment type="similarity">
    <text evidence="1">Belongs to the aldehyde dehydrogenase family.</text>
</comment>
<evidence type="ECO:0000256" key="3">
    <source>
        <dbReference type="ARBA" id="ARBA00023002"/>
    </source>
</evidence>
<evidence type="ECO:0000256" key="2">
    <source>
        <dbReference type="ARBA" id="ARBA00022857"/>
    </source>
</evidence>
<dbReference type="Proteomes" id="UP000215896">
    <property type="component" value="Unassembled WGS sequence"/>
</dbReference>
<dbReference type="Pfam" id="PF00171">
    <property type="entry name" value="Aldedh"/>
    <property type="match status" value="1"/>
</dbReference>
<dbReference type="InterPro" id="IPR016162">
    <property type="entry name" value="Ald_DH_N"/>
</dbReference>
<dbReference type="Gene3D" id="3.40.309.10">
    <property type="entry name" value="Aldehyde Dehydrogenase, Chain A, domain 2"/>
    <property type="match status" value="1"/>
</dbReference>
<sequence length="460" mass="48972">MATIRSIDPTTGAELAAFEEDTDEVVEQKLYAAAAAVDALEAAGWDLRADWMRATADLLDSETEQVAAMITAEMGKPLAQAKAEVAKSAYAMRFYADKARDFLTGAELADPSVVSASGARTEFDPLGVVLAVMPWNFPIWQVVRFAAPALMAGNVGILKHASNVPQSALYLGELFTRGGFPEGAFSTLLIGSRRVEAVIRDPRVAAVTLTGSEGAGRSIAATAGDVLKKAVLELGGSDPFIVMPSAKLDDAVEIAVKARTSNNGQACINAKRFIVHTDIYDEFAEKFAARMAALTIGDPVEAGTEIGPLATESGRRDIEELVDDARDKGADILTGGGRPADTEGWFYQPTVIAGITDQMRLFAEEAFGPVASLYRVDSLEAALEIANDSDFGLGSAFWSTDQAEIDQAVRRIEAGAVFVNGMTISYPELPFGGIKHSGYGRELSAEGIREFCNLKTVWVA</sequence>
<dbReference type="AlphaFoldDB" id="A0A255G846"/>
<dbReference type="FunFam" id="3.40.605.10:FF:000012">
    <property type="entry name" value="NAD-dependent succinate-semialdehyde dehydrogenase"/>
    <property type="match status" value="1"/>
</dbReference>
<name>A0A255G846_9ACTN</name>
<gene>
    <name evidence="5" type="ORF">CGZ94_14445</name>
</gene>
<dbReference type="RefSeq" id="WP_094406059.1">
    <property type="nucleotide sequence ID" value="NZ_NMVO01000015.1"/>
</dbReference>
<dbReference type="CDD" id="cd07100">
    <property type="entry name" value="ALDH_SSADH1_GabD1"/>
    <property type="match status" value="1"/>
</dbReference>
<evidence type="ECO:0000313" key="5">
    <source>
        <dbReference type="EMBL" id="OYO11622.1"/>
    </source>
</evidence>
<reference evidence="5 6" key="1">
    <citation type="submission" date="2017-07" db="EMBL/GenBank/DDBJ databases">
        <title>Draft whole genome sequences of clinical Proprionibacteriaceae strains.</title>
        <authorList>
            <person name="Bernier A.-M."/>
            <person name="Bernard K."/>
            <person name="Domingo M.-C."/>
        </authorList>
    </citation>
    <scope>NUCLEOTIDE SEQUENCE [LARGE SCALE GENOMIC DNA]</scope>
    <source>
        <strain evidence="5 6">NML 030167</strain>
    </source>
</reference>
<keyword evidence="2" id="KW-0521">NADP</keyword>
<dbReference type="Gene3D" id="3.40.605.10">
    <property type="entry name" value="Aldehyde Dehydrogenase, Chain A, domain 1"/>
    <property type="match status" value="1"/>
</dbReference>
<keyword evidence="6" id="KW-1185">Reference proteome</keyword>
<feature type="domain" description="Aldehyde dehydrogenase" evidence="4">
    <location>
        <begin position="3"/>
        <end position="457"/>
    </location>
</feature>